<dbReference type="OrthoDB" id="242910at2759"/>
<feature type="compositionally biased region" description="Basic and acidic residues" evidence="10">
    <location>
        <begin position="375"/>
        <end position="386"/>
    </location>
</feature>
<evidence type="ECO:0000256" key="9">
    <source>
        <dbReference type="PROSITE-ProRule" id="PRU00221"/>
    </source>
</evidence>
<dbReference type="InterPro" id="IPR016024">
    <property type="entry name" value="ARM-type_fold"/>
</dbReference>
<keyword evidence="4" id="KW-0808">Transferase</keyword>
<dbReference type="InterPro" id="IPR015943">
    <property type="entry name" value="WD40/YVTN_repeat-like_dom_sf"/>
</dbReference>
<evidence type="ECO:0000256" key="3">
    <source>
        <dbReference type="ARBA" id="ARBA00022574"/>
    </source>
</evidence>
<accession>A0A9E7FRJ4</accession>
<feature type="region of interest" description="Disordered" evidence="10">
    <location>
        <begin position="364"/>
        <end position="390"/>
    </location>
</feature>
<feature type="region of interest" description="Disordered" evidence="10">
    <location>
        <begin position="1408"/>
        <end position="1456"/>
    </location>
</feature>
<dbReference type="PROSITE" id="PS50294">
    <property type="entry name" value="WD_REPEATS_REGION"/>
    <property type="match status" value="2"/>
</dbReference>
<evidence type="ECO:0000256" key="5">
    <source>
        <dbReference type="ARBA" id="ARBA00022737"/>
    </source>
</evidence>
<keyword evidence="5" id="KW-0677">Repeat</keyword>
<evidence type="ECO:0000256" key="6">
    <source>
        <dbReference type="ARBA" id="ARBA00022741"/>
    </source>
</evidence>
<dbReference type="PANTHER" id="PTHR17583">
    <property type="entry name" value="PHOSPHOINOSITIDE 3-KINASE REGULATORY SUBUNIT 4"/>
    <property type="match status" value="1"/>
</dbReference>
<dbReference type="GO" id="GO:0006623">
    <property type="term" value="P:protein targeting to vacuole"/>
    <property type="evidence" value="ECO:0007669"/>
    <property type="project" value="TreeGrafter"/>
</dbReference>
<evidence type="ECO:0000256" key="1">
    <source>
        <dbReference type="ARBA" id="ARBA00012513"/>
    </source>
</evidence>
<dbReference type="Pfam" id="PF00069">
    <property type="entry name" value="Pkinase"/>
    <property type="match status" value="1"/>
</dbReference>
<evidence type="ECO:0000256" key="8">
    <source>
        <dbReference type="ARBA" id="ARBA00022840"/>
    </source>
</evidence>
<dbReference type="SUPFAM" id="SSF48371">
    <property type="entry name" value="ARM repeat"/>
    <property type="match status" value="1"/>
</dbReference>
<dbReference type="InterPro" id="IPR011989">
    <property type="entry name" value="ARM-like"/>
</dbReference>
<dbReference type="SUPFAM" id="SSF56112">
    <property type="entry name" value="Protein kinase-like (PK-like)"/>
    <property type="match status" value="1"/>
</dbReference>
<keyword evidence="6" id="KW-0547">Nucleotide-binding</keyword>
<feature type="repeat" description="WD" evidence="9">
    <location>
        <begin position="1154"/>
        <end position="1195"/>
    </location>
</feature>
<dbReference type="InterPro" id="IPR011009">
    <property type="entry name" value="Kinase-like_dom_sf"/>
</dbReference>
<dbReference type="InterPro" id="IPR045162">
    <property type="entry name" value="Vps15-like"/>
</dbReference>
<dbReference type="PROSITE" id="PS00108">
    <property type="entry name" value="PROTEIN_KINASE_ST"/>
    <property type="match status" value="1"/>
</dbReference>
<name>A0A9E7FRJ4_9LILI</name>
<dbReference type="GO" id="GO:0005770">
    <property type="term" value="C:late endosome"/>
    <property type="evidence" value="ECO:0007669"/>
    <property type="project" value="TreeGrafter"/>
</dbReference>
<dbReference type="GO" id="GO:0004674">
    <property type="term" value="F:protein serine/threonine kinase activity"/>
    <property type="evidence" value="ECO:0007669"/>
    <property type="project" value="UniProtKB-KW"/>
</dbReference>
<dbReference type="EMBL" id="CP097507">
    <property type="protein sequence ID" value="URE01591.1"/>
    <property type="molecule type" value="Genomic_DNA"/>
</dbReference>
<organism evidence="12 13">
    <name type="scientific">Musa troglodytarum</name>
    <name type="common">fe'i banana</name>
    <dbReference type="NCBI Taxonomy" id="320322"/>
    <lineage>
        <taxon>Eukaryota</taxon>
        <taxon>Viridiplantae</taxon>
        <taxon>Streptophyta</taxon>
        <taxon>Embryophyta</taxon>
        <taxon>Tracheophyta</taxon>
        <taxon>Spermatophyta</taxon>
        <taxon>Magnoliopsida</taxon>
        <taxon>Liliopsida</taxon>
        <taxon>Zingiberales</taxon>
        <taxon>Musaceae</taxon>
        <taxon>Musa</taxon>
    </lineage>
</organism>
<dbReference type="FunFam" id="2.130.10.10:FF:001722">
    <property type="entry name" value="Phosphoinositide 3-kinase regulatory subunit 4"/>
    <property type="match status" value="1"/>
</dbReference>
<keyword evidence="2" id="KW-0723">Serine/threonine-protein kinase</keyword>
<dbReference type="PROSITE" id="PS50082">
    <property type="entry name" value="WD_REPEATS_2"/>
    <property type="match status" value="2"/>
</dbReference>
<dbReference type="CDD" id="cd13980">
    <property type="entry name" value="STKc_Vps15"/>
    <property type="match status" value="1"/>
</dbReference>
<dbReference type="GO" id="GO:0071561">
    <property type="term" value="C:nucleus-vacuole junction"/>
    <property type="evidence" value="ECO:0007669"/>
    <property type="project" value="TreeGrafter"/>
</dbReference>
<dbReference type="GO" id="GO:0016236">
    <property type="term" value="P:macroautophagy"/>
    <property type="evidence" value="ECO:0007669"/>
    <property type="project" value="InterPro"/>
</dbReference>
<dbReference type="PROSITE" id="PS50011">
    <property type="entry name" value="PROTEIN_KINASE_DOM"/>
    <property type="match status" value="1"/>
</dbReference>
<dbReference type="Gene3D" id="2.130.10.10">
    <property type="entry name" value="YVTN repeat-like/Quinoprotein amine dehydrogenase"/>
    <property type="match status" value="2"/>
</dbReference>
<dbReference type="Pfam" id="PF22956">
    <property type="entry name" value="VPS15-like_hel"/>
    <property type="match status" value="1"/>
</dbReference>
<feature type="repeat" description="WD" evidence="9">
    <location>
        <begin position="1540"/>
        <end position="1573"/>
    </location>
</feature>
<evidence type="ECO:0000256" key="2">
    <source>
        <dbReference type="ARBA" id="ARBA00022527"/>
    </source>
</evidence>
<proteinExistence type="predicted"/>
<evidence type="ECO:0000313" key="12">
    <source>
        <dbReference type="EMBL" id="URE01591.1"/>
    </source>
</evidence>
<dbReference type="InterPro" id="IPR001680">
    <property type="entry name" value="WD40_rpt"/>
</dbReference>
<evidence type="ECO:0000313" key="13">
    <source>
        <dbReference type="Proteomes" id="UP001055439"/>
    </source>
</evidence>
<dbReference type="GO" id="GO:0034272">
    <property type="term" value="C:phosphatidylinositol 3-kinase complex, class III, type II"/>
    <property type="evidence" value="ECO:0007669"/>
    <property type="project" value="TreeGrafter"/>
</dbReference>
<keyword evidence="8" id="KW-0067">ATP-binding</keyword>
<keyword evidence="13" id="KW-1185">Reference proteome</keyword>
<keyword evidence="3 9" id="KW-0853">WD repeat</keyword>
<dbReference type="Proteomes" id="UP001055439">
    <property type="component" value="Chromosome 5"/>
</dbReference>
<dbReference type="Pfam" id="PF00400">
    <property type="entry name" value="WD40"/>
    <property type="match status" value="2"/>
</dbReference>
<dbReference type="Gene3D" id="1.10.510.10">
    <property type="entry name" value="Transferase(Phosphotransferase) domain 1"/>
    <property type="match status" value="1"/>
</dbReference>
<keyword evidence="7" id="KW-0418">Kinase</keyword>
<dbReference type="InterPro" id="IPR055231">
    <property type="entry name" value="2AA_helical"/>
</dbReference>
<gene>
    <name evidence="12" type="ORF">MUK42_32616</name>
</gene>
<protein>
    <recommendedName>
        <fullName evidence="1">non-specific serine/threonine protein kinase</fullName>
        <ecNumber evidence="1">2.7.11.1</ecNumber>
    </recommendedName>
</protein>
<dbReference type="SUPFAM" id="SSF50978">
    <property type="entry name" value="WD40 repeat-like"/>
    <property type="match status" value="1"/>
</dbReference>
<dbReference type="InterPro" id="IPR008271">
    <property type="entry name" value="Ser/Thr_kinase_AS"/>
</dbReference>
<dbReference type="SMART" id="SM00320">
    <property type="entry name" value="WD40"/>
    <property type="match status" value="5"/>
</dbReference>
<sequence length="1573" mass="175605">MGNKIARTTQVSATEYYLHDLPSTYNLVLVEILGRGRFFKSILCKHDEGLVLVKVYFKRGDPLSLKEYERRLAQIRDIFQSMQHPHVWPFQFWLETDKAAYLLRQYFFSNLHDRLSTRPFLSLIEKKWLAFQSFYCCSPDMVVDLDHLVVQLLCAVEQGHNKGVCHGDIKCENVLVTSWNWLYLADFASFKPTYIPDDDPSDFSFFFDTGGRRRCYLAPERFYDHGSESQVAADAPLKPSMDIFSLGCVIAELFLEGQPLFELSQLLSYRRGQYDPSQYLEKIQDDGIRKMILHMIQLDPNARLTCESYLQNYASSIFPNYFAPFLHKFFSCLVPLDSDTRVAATQSAFQKIHEQMMNFRSSEDIVSDPSTCSKSTDDEGFQHTEGGRQSMQLARGKARGKLEKVTVADHIQLVGDITSLLRDAENISRKTHLDVAQRKSTLISSNDSDASCTPFSKQFMHLKEQSLSDSKGHKQKETIFLRKILKSDLGALMDEYDSQTDTYGLPSFPGSECKVSCEGMVLIASLVCSCIRSVKQPQLRRAGLILLKTSSSYIDDEDRLQHVLPYVIVMLSDPAAIVRCAAVETLCDILLSVQDFPPSDAMIFPEYILPMLSMLPDDPEESVRICYASNISKIAMTAYRFLIRSEHISDGIPLDRSGLAQKSQSLPMELPRKKQGHKVDSQLVQLRKSIAEIVQELVMGAKQTPNIRRALLQDIGRLCYFFGQRHSNDLLLPILPAFLNDRDEQLQAVFYGQIIFVCFFVGQISVEEYLLPYIEQALSDEMEAVIVNALECLSMLCKSGFLQKRMLLGLIEKAFPLLCYPIQWVRRSAVTFIAASSESLGPVDSYVYLFPVLRSFFHREPTSLSSETSLLSCLKPPVSKTVYYQVVENARSPYMLERQRKIWYCRSSNSNQWETVEHTRKVAGDVKSIKSPVKRESNAQSGKYVNSMSQNSPLPIIEDVGIRTGTSFQSTSGSVDIRDSLSSEKLQFSGFISAQITARNNSLCDGPGEGIPLYSVCVDKRTAGVSVGSESSMNWNPKGVAASCMPWLEPVNKQFGLSSSVPPKLVSSSFFNISNNVKQVQKPAHDPEARDSEQSAYVTSKFQDITVCDTLKGSSSMAGDDASQSDLGGLSALARASSVPDTEWKPRGVLVAHLQEHRSAVNDIAISNDHTFFISASDDSTVKIWDTRKLEKDISFRSRLTYSLDGSRALCATMLRGTAQVVLGASDGRVHLFSVDYISRGFGNVIERYSGVADIKKREVGEGAILSLLNCSSADSCISQTVLFSTQRCGVHLWDTRMNSEAWTFKAVPDEGYVSSLVMGQCGNWFVSGSSRGFLTLWDLRFLLPVNSWQYPTVCPVEKLCLLIPPANSSSTVTRPLVYVAAGHNDVSLWNAENGSCHQVLRVASGENEAETSNVTRALARPSSKQSSKPDGKRGTNSKYRTDELNEPAPRLQGIRSLLPLPGGDLLTGGTDLRIRYWDHSSPDHSYCICGPSTKGVRNDEYYDIRSSFGIQVVQEMNKRPAGSKLAQKTPLSIAATDSAGCHRDSVLSLASAKLSQRLLISSSRDGAIKVWK</sequence>
<dbReference type="FunFam" id="1.25.10.10:FF:000209">
    <property type="entry name" value="Protein kinase family protein / WD-40 repeat family protein"/>
    <property type="match status" value="1"/>
</dbReference>
<dbReference type="GO" id="GO:0005524">
    <property type="term" value="F:ATP binding"/>
    <property type="evidence" value="ECO:0007669"/>
    <property type="project" value="UniProtKB-KW"/>
</dbReference>
<evidence type="ECO:0000256" key="7">
    <source>
        <dbReference type="ARBA" id="ARBA00022777"/>
    </source>
</evidence>
<dbReference type="InterPro" id="IPR036322">
    <property type="entry name" value="WD40_repeat_dom_sf"/>
</dbReference>
<dbReference type="EC" id="2.7.11.1" evidence="1"/>
<feature type="domain" description="Protein kinase" evidence="11">
    <location>
        <begin position="27"/>
        <end position="330"/>
    </location>
</feature>
<feature type="compositionally biased region" description="Basic and acidic residues" evidence="10">
    <location>
        <begin position="1428"/>
        <end position="1444"/>
    </location>
</feature>
<dbReference type="GO" id="GO:0034271">
    <property type="term" value="C:phosphatidylinositol 3-kinase complex, class III, type I"/>
    <property type="evidence" value="ECO:0007669"/>
    <property type="project" value="TreeGrafter"/>
</dbReference>
<dbReference type="GO" id="GO:0045324">
    <property type="term" value="P:late endosome to vacuole transport"/>
    <property type="evidence" value="ECO:0007669"/>
    <property type="project" value="InterPro"/>
</dbReference>
<dbReference type="FunFam" id="1.25.10.10:FF:000370">
    <property type="entry name" value="phosphoinositide 3-kinase regulatory subunit 4-like"/>
    <property type="match status" value="1"/>
</dbReference>
<reference evidence="12" key="1">
    <citation type="submission" date="2022-05" db="EMBL/GenBank/DDBJ databases">
        <title>The Musa troglodytarum L. genome provides insights into the mechanism of non-climacteric behaviour and enrichment of carotenoids.</title>
        <authorList>
            <person name="Wang J."/>
        </authorList>
    </citation>
    <scope>NUCLEOTIDE SEQUENCE</scope>
    <source>
        <tissue evidence="12">Leaf</tissue>
    </source>
</reference>
<evidence type="ECO:0000256" key="4">
    <source>
        <dbReference type="ARBA" id="ARBA00022679"/>
    </source>
</evidence>
<evidence type="ECO:0000259" key="11">
    <source>
        <dbReference type="PROSITE" id="PS50011"/>
    </source>
</evidence>
<dbReference type="InterPro" id="IPR000719">
    <property type="entry name" value="Prot_kinase_dom"/>
</dbReference>
<dbReference type="SMART" id="SM00220">
    <property type="entry name" value="S_TKc"/>
    <property type="match status" value="1"/>
</dbReference>
<evidence type="ECO:0000256" key="10">
    <source>
        <dbReference type="SAM" id="MobiDB-lite"/>
    </source>
</evidence>
<dbReference type="PANTHER" id="PTHR17583:SF0">
    <property type="entry name" value="PHOSPHOINOSITIDE 3-KINASE REGULATORY SUBUNIT 4"/>
    <property type="match status" value="1"/>
</dbReference>
<dbReference type="Gene3D" id="1.25.10.10">
    <property type="entry name" value="Leucine-rich Repeat Variant"/>
    <property type="match status" value="2"/>
</dbReference>